<evidence type="ECO:0000256" key="2">
    <source>
        <dbReference type="ARBA" id="ARBA00022801"/>
    </source>
</evidence>
<protein>
    <submittedName>
        <fullName evidence="4">Phospholipase C</fullName>
        <ecNumber evidence="4">3.1.4.3</ecNumber>
    </submittedName>
</protein>
<dbReference type="InterPro" id="IPR036691">
    <property type="entry name" value="Endo/exonu/phosph_ase_sf"/>
</dbReference>
<feature type="domain" description="Endonuclease/exonuclease/phosphatase" evidence="3">
    <location>
        <begin position="241"/>
        <end position="393"/>
    </location>
</feature>
<keyword evidence="1" id="KW-0732">Signal</keyword>
<evidence type="ECO:0000256" key="1">
    <source>
        <dbReference type="ARBA" id="ARBA00022729"/>
    </source>
</evidence>
<dbReference type="GO" id="GO:0005576">
    <property type="term" value="C:extracellular region"/>
    <property type="evidence" value="ECO:0007669"/>
    <property type="project" value="InterPro"/>
</dbReference>
<dbReference type="Proteomes" id="UP000422232">
    <property type="component" value="Chromosome"/>
</dbReference>
<name>A0A9Q6LL84_PISSA</name>
<keyword evidence="5" id="KW-1185">Reference proteome</keyword>
<dbReference type="Pfam" id="PF03372">
    <property type="entry name" value="Exo_endo_phos"/>
    <property type="match status" value="1"/>
</dbReference>
<organism evidence="4 5">
    <name type="scientific">Piscirickettsia salmonis</name>
    <dbReference type="NCBI Taxonomy" id="1238"/>
    <lineage>
        <taxon>Bacteria</taxon>
        <taxon>Pseudomonadati</taxon>
        <taxon>Pseudomonadota</taxon>
        <taxon>Gammaproteobacteria</taxon>
        <taxon>Thiotrichales</taxon>
        <taxon>Piscirickettsiaceae</taxon>
        <taxon>Piscirickettsia</taxon>
    </lineage>
</organism>
<accession>A0A9Q6LL84</accession>
<reference evidence="4 5" key="1">
    <citation type="submission" date="2019-04" db="EMBL/GenBank/DDBJ databases">
        <title>Complete genome sequencing of Piscirickettsia salmonis strain Psal-009.</title>
        <authorList>
            <person name="Schober I."/>
            <person name="Bunk B."/>
            <person name="Sproer C."/>
            <person name="Carril G.P."/>
            <person name="Riedel T."/>
            <person name="Flores-Herrera P.A."/>
            <person name="Nourdin-Galindo G."/>
            <person name="Marshall S.H."/>
            <person name="Overmann J."/>
        </authorList>
    </citation>
    <scope>NUCLEOTIDE SEQUENCE [LARGE SCALE GENOMIC DNA]</scope>
    <source>
        <strain evidence="4 5">Psal-009</strain>
    </source>
</reference>
<gene>
    <name evidence="4" type="primary">hlb</name>
    <name evidence="4" type="ORF">Psal009_02120</name>
</gene>
<dbReference type="SUPFAM" id="SSF56219">
    <property type="entry name" value="DNase I-like"/>
    <property type="match status" value="1"/>
</dbReference>
<keyword evidence="2 4" id="KW-0378">Hydrolase</keyword>
<dbReference type="GO" id="GO:0034480">
    <property type="term" value="F:phosphatidylcholine phospholipase C activity"/>
    <property type="evidence" value="ECO:0007669"/>
    <property type="project" value="UniProtKB-EC"/>
</dbReference>
<dbReference type="CDD" id="cd09078">
    <property type="entry name" value="nSMase"/>
    <property type="match status" value="1"/>
</dbReference>
<dbReference type="PANTHER" id="PTHR16320:SF23">
    <property type="entry name" value="SPHINGOMYELINASE C 1"/>
    <property type="match status" value="1"/>
</dbReference>
<dbReference type="InterPro" id="IPR017766">
    <property type="entry name" value="Sphingomyelinase/PLipase_C"/>
</dbReference>
<dbReference type="PANTHER" id="PTHR16320">
    <property type="entry name" value="SPHINGOMYELINASE FAMILY MEMBER"/>
    <property type="match status" value="1"/>
</dbReference>
<dbReference type="RefSeq" id="WP_016210807.1">
    <property type="nucleotide sequence ID" value="NZ_CP012413.1"/>
</dbReference>
<dbReference type="EMBL" id="CP038908">
    <property type="protein sequence ID" value="QGO06213.1"/>
    <property type="molecule type" value="Genomic_DNA"/>
</dbReference>
<dbReference type="Gene3D" id="3.60.10.10">
    <property type="entry name" value="Endonuclease/exonuclease/phosphatase"/>
    <property type="match status" value="1"/>
</dbReference>
<sequence>MKFFKPSLAIFLFGIYSVFIASAAYAQYYLYFINNTDRPVSYRAFLDTQIEGCENLDASYYQGYSGTLQAYQRGKLASINYGQGIEDGKTYCLTAHITSTDPAEKTKQSEQTIPFSLTTRLQGAWVGSSITSAKYQLESQVPQIIDIFTSKPAPDNVQLETITPDALWHGQPYKIYGAAIHYTGSDQSTNEINYVLDQSELAPRYLRDDQDDLSLAVATYNVQLWPAYAGVAMRMNEASVRAQLIPQKIKHYDVVVVEELMSKGHRDAFIHAMKADYPYYYGPTSSDKLLTGGQMIFSHWPIITAEYAKEVFADCSGVDCGSAKGVLYVKIQKGQMLYNIIGTHLQATEGESTAVQDTIVRGKQFEQIKQFIDARNLPKDQPVVIAGDLNVDYQECHTKQECTEFNKTILTVDSKYQPWLNIKALPYGGDYTKNLMNTGTYGEMDDYVLVHQGYIPEDQLQQQSRIRVIRGVAEPLMYDGGSMLLNTPYAELDLSDHFLFERKLHFPRELFYERTP</sequence>
<dbReference type="InterPro" id="IPR038772">
    <property type="entry name" value="Sph/SMPD2-like"/>
</dbReference>
<dbReference type="GeneID" id="66741263"/>
<dbReference type="AlphaFoldDB" id="A0A9Q6LL84"/>
<dbReference type="GO" id="GO:0004767">
    <property type="term" value="F:sphingomyelin phosphodiesterase activity"/>
    <property type="evidence" value="ECO:0007669"/>
    <property type="project" value="InterPro"/>
</dbReference>
<evidence type="ECO:0000259" key="3">
    <source>
        <dbReference type="Pfam" id="PF03372"/>
    </source>
</evidence>
<proteinExistence type="predicted"/>
<evidence type="ECO:0000313" key="4">
    <source>
        <dbReference type="EMBL" id="QGO06213.1"/>
    </source>
</evidence>
<dbReference type="EC" id="3.1.4.3" evidence="4"/>
<evidence type="ECO:0000313" key="5">
    <source>
        <dbReference type="Proteomes" id="UP000422232"/>
    </source>
</evidence>
<dbReference type="InterPro" id="IPR005135">
    <property type="entry name" value="Endo/exonuclease/phosphatase"/>
</dbReference>